<dbReference type="SUPFAM" id="SSF56784">
    <property type="entry name" value="HAD-like"/>
    <property type="match status" value="1"/>
</dbReference>
<evidence type="ECO:0000256" key="3">
    <source>
        <dbReference type="ARBA" id="ARBA00006171"/>
    </source>
</evidence>
<dbReference type="CDD" id="cd01427">
    <property type="entry name" value="HAD_like"/>
    <property type="match status" value="1"/>
</dbReference>
<dbReference type="PANTHER" id="PTHR43434:SF1">
    <property type="entry name" value="PHOSPHOGLYCOLATE PHOSPHATASE"/>
    <property type="match status" value="1"/>
</dbReference>
<dbReference type="Proteomes" id="UP000248795">
    <property type="component" value="Unassembled WGS sequence"/>
</dbReference>
<dbReference type="EC" id="3.1.3.18" evidence="4"/>
<dbReference type="RefSeq" id="WP_111199772.1">
    <property type="nucleotide sequence ID" value="NZ_QKVK01000009.1"/>
</dbReference>
<comment type="similarity">
    <text evidence="3">Belongs to the HAD-like hydrolase superfamily. CbbY/CbbZ/Gph/YieH family.</text>
</comment>
<dbReference type="NCBIfam" id="TIGR01549">
    <property type="entry name" value="HAD-SF-IA-v1"/>
    <property type="match status" value="1"/>
</dbReference>
<evidence type="ECO:0000256" key="1">
    <source>
        <dbReference type="ARBA" id="ARBA00000830"/>
    </source>
</evidence>
<dbReference type="GO" id="GO:0006281">
    <property type="term" value="P:DNA repair"/>
    <property type="evidence" value="ECO:0007669"/>
    <property type="project" value="TreeGrafter"/>
</dbReference>
<dbReference type="SFLD" id="SFLDS00003">
    <property type="entry name" value="Haloacid_Dehalogenase"/>
    <property type="match status" value="1"/>
</dbReference>
<dbReference type="SFLD" id="SFLDG01129">
    <property type="entry name" value="C1.5:_HAD__Beta-PGM__Phosphata"/>
    <property type="match status" value="1"/>
</dbReference>
<comment type="caution">
    <text evidence="5">The sequence shown here is derived from an EMBL/GenBank/DDBJ whole genome shotgun (WGS) entry which is preliminary data.</text>
</comment>
<evidence type="ECO:0000256" key="4">
    <source>
        <dbReference type="ARBA" id="ARBA00013078"/>
    </source>
</evidence>
<comment type="catalytic activity">
    <reaction evidence="1">
        <text>2-phosphoglycolate + H2O = glycolate + phosphate</text>
        <dbReference type="Rhea" id="RHEA:14369"/>
        <dbReference type="ChEBI" id="CHEBI:15377"/>
        <dbReference type="ChEBI" id="CHEBI:29805"/>
        <dbReference type="ChEBI" id="CHEBI:43474"/>
        <dbReference type="ChEBI" id="CHEBI:58033"/>
        <dbReference type="EC" id="3.1.3.18"/>
    </reaction>
</comment>
<name>A0A2W2B626_9HYPH</name>
<evidence type="ECO:0000313" key="6">
    <source>
        <dbReference type="Proteomes" id="UP000248795"/>
    </source>
</evidence>
<proteinExistence type="inferred from homology"/>
<sequence length="219" mass="23390">MDRAVIFDVDGVLLNLTAAEEDAFFLAFERLHGITGLSRDWDSYRVRNDEHIIAEILARHALPVEEAAAVVDEYLAILSAGLASGALTAVEIAGARALLASLKDTQLGIATANLLSAAELRLRSRGLWEKVSALAFGAEGSGHKRETVARAIAATGLPKERIVYVGDNLNDVDAGLSNGVHFIGFSQDAARRERLAAAGARHLAGDHDTTLRLVRQMLG</sequence>
<dbReference type="InterPro" id="IPR036412">
    <property type="entry name" value="HAD-like_sf"/>
</dbReference>
<dbReference type="InterPro" id="IPR050155">
    <property type="entry name" value="HAD-like_hydrolase_sf"/>
</dbReference>
<dbReference type="Gene3D" id="1.10.150.240">
    <property type="entry name" value="Putative phosphatase, domain 2"/>
    <property type="match status" value="1"/>
</dbReference>
<evidence type="ECO:0000313" key="5">
    <source>
        <dbReference type="EMBL" id="PZF75578.1"/>
    </source>
</evidence>
<comment type="pathway">
    <text evidence="2">Organic acid metabolism; glycolate biosynthesis; glycolate from 2-phosphoglycolate: step 1/1.</text>
</comment>
<dbReference type="GO" id="GO:0008967">
    <property type="term" value="F:phosphoglycolate phosphatase activity"/>
    <property type="evidence" value="ECO:0007669"/>
    <property type="project" value="UniProtKB-EC"/>
</dbReference>
<dbReference type="InterPro" id="IPR041492">
    <property type="entry name" value="HAD_2"/>
</dbReference>
<dbReference type="InterPro" id="IPR023198">
    <property type="entry name" value="PGP-like_dom2"/>
</dbReference>
<dbReference type="Gene3D" id="3.40.50.1000">
    <property type="entry name" value="HAD superfamily/HAD-like"/>
    <property type="match status" value="1"/>
</dbReference>
<evidence type="ECO:0000256" key="2">
    <source>
        <dbReference type="ARBA" id="ARBA00004818"/>
    </source>
</evidence>
<keyword evidence="6" id="KW-1185">Reference proteome</keyword>
<dbReference type="AlphaFoldDB" id="A0A2W2B626"/>
<reference evidence="6" key="1">
    <citation type="submission" date="2018-06" db="EMBL/GenBank/DDBJ databases">
        <title>Aestuariibacter litoralis strain KCTC 52945T.</title>
        <authorList>
            <person name="Li X."/>
            <person name="Salam N."/>
            <person name="Li J.-L."/>
            <person name="Chen Y.-M."/>
            <person name="Yang Z.-W."/>
            <person name="Zhang L.-Y."/>
            <person name="Han M.-X."/>
            <person name="Xiao M."/>
            <person name="Li W.-J."/>
        </authorList>
    </citation>
    <scope>NUCLEOTIDE SEQUENCE [LARGE SCALE GENOMIC DNA]</scope>
    <source>
        <strain evidence="6">KCTC 52945</strain>
    </source>
</reference>
<dbReference type="Pfam" id="PF13419">
    <property type="entry name" value="HAD_2"/>
    <property type="match status" value="1"/>
</dbReference>
<gene>
    <name evidence="5" type="ORF">DK847_17190</name>
</gene>
<dbReference type="InterPro" id="IPR006439">
    <property type="entry name" value="HAD-SF_hydro_IA"/>
</dbReference>
<dbReference type="PANTHER" id="PTHR43434">
    <property type="entry name" value="PHOSPHOGLYCOLATE PHOSPHATASE"/>
    <property type="match status" value="1"/>
</dbReference>
<organism evidence="5 6">
    <name type="scientific">Aestuariivirga litoralis</name>
    <dbReference type="NCBI Taxonomy" id="2650924"/>
    <lineage>
        <taxon>Bacteria</taxon>
        <taxon>Pseudomonadati</taxon>
        <taxon>Pseudomonadota</taxon>
        <taxon>Alphaproteobacteria</taxon>
        <taxon>Hyphomicrobiales</taxon>
        <taxon>Aestuariivirgaceae</taxon>
        <taxon>Aestuariivirga</taxon>
    </lineage>
</organism>
<dbReference type="EMBL" id="QKVK01000009">
    <property type="protein sequence ID" value="PZF75578.1"/>
    <property type="molecule type" value="Genomic_DNA"/>
</dbReference>
<dbReference type="InterPro" id="IPR023214">
    <property type="entry name" value="HAD_sf"/>
</dbReference>
<protein>
    <recommendedName>
        <fullName evidence="4">phosphoglycolate phosphatase</fullName>
        <ecNumber evidence="4">3.1.3.18</ecNumber>
    </recommendedName>
</protein>
<accession>A0A2W2B626</accession>